<dbReference type="Proteomes" id="UP001370348">
    <property type="component" value="Chromosome"/>
</dbReference>
<evidence type="ECO:0000313" key="4">
    <source>
        <dbReference type="EMBL" id="WXB12081.1"/>
    </source>
</evidence>
<evidence type="ECO:0000259" key="2">
    <source>
        <dbReference type="Pfam" id="PF03446"/>
    </source>
</evidence>
<keyword evidence="5" id="KW-1185">Reference proteome</keyword>
<dbReference type="InterPro" id="IPR013328">
    <property type="entry name" value="6PGD_dom2"/>
</dbReference>
<dbReference type="InterPro" id="IPR048666">
    <property type="entry name" value="RedAm-like_C"/>
</dbReference>
<dbReference type="SUPFAM" id="SSF51735">
    <property type="entry name" value="NAD(P)-binding Rossmann-fold domains"/>
    <property type="match status" value="1"/>
</dbReference>
<dbReference type="PIRSF" id="PIRSF000103">
    <property type="entry name" value="HIBADH"/>
    <property type="match status" value="1"/>
</dbReference>
<dbReference type="PANTHER" id="PTHR43580">
    <property type="entry name" value="OXIDOREDUCTASE GLYR1-RELATED"/>
    <property type="match status" value="1"/>
</dbReference>
<dbReference type="InterPro" id="IPR006115">
    <property type="entry name" value="6PGDH_NADP-bd"/>
</dbReference>
<organism evidence="4 5">
    <name type="scientific">Pendulispora albinea</name>
    <dbReference type="NCBI Taxonomy" id="2741071"/>
    <lineage>
        <taxon>Bacteria</taxon>
        <taxon>Pseudomonadati</taxon>
        <taxon>Myxococcota</taxon>
        <taxon>Myxococcia</taxon>
        <taxon>Myxococcales</taxon>
        <taxon>Sorangiineae</taxon>
        <taxon>Pendulisporaceae</taxon>
        <taxon>Pendulispora</taxon>
    </lineage>
</organism>
<feature type="domain" description="NADPH-dependent reductive aminase-like C-terminal" evidence="3">
    <location>
        <begin position="170"/>
        <end position="296"/>
    </location>
</feature>
<dbReference type="InterPro" id="IPR036291">
    <property type="entry name" value="NAD(P)-bd_dom_sf"/>
</dbReference>
<evidence type="ECO:0000313" key="5">
    <source>
        <dbReference type="Proteomes" id="UP001370348"/>
    </source>
</evidence>
<dbReference type="Gene3D" id="3.40.50.720">
    <property type="entry name" value="NAD(P)-binding Rossmann-like Domain"/>
    <property type="match status" value="1"/>
</dbReference>
<dbReference type="Gene3D" id="1.10.1040.10">
    <property type="entry name" value="N-(1-d-carboxylethyl)-l-norvaline Dehydrogenase, domain 2"/>
    <property type="match status" value="1"/>
</dbReference>
<dbReference type="InterPro" id="IPR015815">
    <property type="entry name" value="HIBADH-related"/>
</dbReference>
<dbReference type="EMBL" id="CP089984">
    <property type="protein sequence ID" value="WXB12081.1"/>
    <property type="molecule type" value="Genomic_DNA"/>
</dbReference>
<dbReference type="InterPro" id="IPR008927">
    <property type="entry name" value="6-PGluconate_DH-like_C_sf"/>
</dbReference>
<dbReference type="PANTHER" id="PTHR43580:SF2">
    <property type="entry name" value="CYTOKINE-LIKE NUCLEAR FACTOR N-PAC"/>
    <property type="match status" value="1"/>
</dbReference>
<feature type="domain" description="6-phosphogluconate dehydrogenase NADP-binding" evidence="2">
    <location>
        <begin position="14"/>
        <end position="167"/>
    </location>
</feature>
<protein>
    <submittedName>
        <fullName evidence="4">NAD(P)-binding domain-containing protein</fullName>
    </submittedName>
</protein>
<dbReference type="InterPro" id="IPR051265">
    <property type="entry name" value="HIBADH-related_NP60_sf"/>
</dbReference>
<sequence>MKTNSNEGNNRAPVTVIGLGAMGQALASAFLKAGHPVTVWNRSTNKGNGLVAQGAIRAATAADAAKASPIVVACVVDYAAGQAILEPIAADLKGRVLVNLTSDTPERSRETAAWAARHHIDYIDGAVMVPTITIGQPDALLLYSGSQEAFEKHRETLRVLGGNAKFVGADPGAAALFDLALLDLFYSSMASLVHAIALVNADGVSAETFFPYANDFLAMLPAMAPMVVPAIDARKYPGDLDNIRMEAVGIDHIIEASKHRGVDTTVIESVKSVFDRAIAKGHGSDSLSAIFEVLKKPAK</sequence>
<dbReference type="Pfam" id="PF03446">
    <property type="entry name" value="NAD_binding_2"/>
    <property type="match status" value="1"/>
</dbReference>
<proteinExistence type="predicted"/>
<evidence type="ECO:0000256" key="1">
    <source>
        <dbReference type="ARBA" id="ARBA00023002"/>
    </source>
</evidence>
<gene>
    <name evidence="4" type="ORF">LZC94_30030</name>
</gene>
<accession>A0ABZ2LME0</accession>
<dbReference type="SUPFAM" id="SSF48179">
    <property type="entry name" value="6-phosphogluconate dehydrogenase C-terminal domain-like"/>
    <property type="match status" value="1"/>
</dbReference>
<dbReference type="RefSeq" id="WP_394821698.1">
    <property type="nucleotide sequence ID" value="NZ_CP089984.1"/>
</dbReference>
<evidence type="ECO:0000259" key="3">
    <source>
        <dbReference type="Pfam" id="PF21761"/>
    </source>
</evidence>
<dbReference type="Pfam" id="PF21761">
    <property type="entry name" value="RedAm-like_C"/>
    <property type="match status" value="1"/>
</dbReference>
<keyword evidence="1" id="KW-0560">Oxidoreductase</keyword>
<reference evidence="4 5" key="1">
    <citation type="submission" date="2021-12" db="EMBL/GenBank/DDBJ databases">
        <title>Discovery of the Pendulisporaceae a myxobacterial family with distinct sporulation behavior and unique specialized metabolism.</title>
        <authorList>
            <person name="Garcia R."/>
            <person name="Popoff A."/>
            <person name="Bader C.D."/>
            <person name="Loehr J."/>
            <person name="Walesch S."/>
            <person name="Walt C."/>
            <person name="Boldt J."/>
            <person name="Bunk B."/>
            <person name="Haeckl F.J.F.P.J."/>
            <person name="Gunesch A.P."/>
            <person name="Birkelbach J."/>
            <person name="Nuebel U."/>
            <person name="Pietschmann T."/>
            <person name="Bach T."/>
            <person name="Mueller R."/>
        </authorList>
    </citation>
    <scope>NUCLEOTIDE SEQUENCE [LARGE SCALE GENOMIC DNA]</scope>
    <source>
        <strain evidence="4 5">MSr11954</strain>
    </source>
</reference>
<name>A0ABZ2LME0_9BACT</name>